<dbReference type="Proteomes" id="UP000225706">
    <property type="component" value="Unassembled WGS sequence"/>
</dbReference>
<evidence type="ECO:0000259" key="1">
    <source>
        <dbReference type="Pfam" id="PF01593"/>
    </source>
</evidence>
<protein>
    <submittedName>
        <fullName evidence="2">Renalase</fullName>
    </submittedName>
</protein>
<sequence>MTTEDKMPSPHRLLIVGAGLTGSVTASLLRRKFPKDALSITFWEKSRGAGGRMNTNRSAGDSRCTVDLGAQYVSATPDYFRSHESFYQELILAKVLVPFNGIIEGENKKEGIKNFTAPAGMNSIVKHFLNSSESSILYETHCSAINIFENPGNISQSAKFWQVTDLKDNTSKFDSVVVTIPTPQLLNLKGSIQGFLASKRSLLESVQYSSRYAVALYFEQGVKINVPWCCKYVTGSPCVRFLSVDSRKRFGKDPEEIGPSLLAHTSVPFGIEHLEMDLNDVKEIIISHIKQILPDLPEPANSRCLRWRYSQVSRGFDGSPGCIALCNSPLLVACGDAFSHTNFDGCINSAQSVVDTFCKMTSVSNL</sequence>
<dbReference type="Gene3D" id="3.90.660.10">
    <property type="match status" value="1"/>
</dbReference>
<gene>
    <name evidence="2" type="primary">RNLS</name>
    <name evidence="2" type="ORF">AWC38_SpisGene17873</name>
</gene>
<name>A0A2B4RNF7_STYPI</name>
<dbReference type="Pfam" id="PF01593">
    <property type="entry name" value="Amino_oxidase"/>
    <property type="match status" value="1"/>
</dbReference>
<dbReference type="Pfam" id="PF13450">
    <property type="entry name" value="NAD_binding_8"/>
    <property type="match status" value="1"/>
</dbReference>
<dbReference type="GO" id="GO:0005576">
    <property type="term" value="C:extracellular region"/>
    <property type="evidence" value="ECO:0007669"/>
    <property type="project" value="TreeGrafter"/>
</dbReference>
<dbReference type="InterPro" id="IPR002937">
    <property type="entry name" value="Amino_oxidase"/>
</dbReference>
<reference evidence="3" key="1">
    <citation type="journal article" date="2017" name="bioRxiv">
        <title>Comparative analysis of the genomes of Stylophora pistillata and Acropora digitifera provides evidence for extensive differences between species of corals.</title>
        <authorList>
            <person name="Voolstra C.R."/>
            <person name="Li Y."/>
            <person name="Liew Y.J."/>
            <person name="Baumgarten S."/>
            <person name="Zoccola D."/>
            <person name="Flot J.-F."/>
            <person name="Tambutte S."/>
            <person name="Allemand D."/>
            <person name="Aranda M."/>
        </authorList>
    </citation>
    <scope>NUCLEOTIDE SEQUENCE [LARGE SCALE GENOMIC DNA]</scope>
</reference>
<dbReference type="InterPro" id="IPR036188">
    <property type="entry name" value="FAD/NAD-bd_sf"/>
</dbReference>
<organism evidence="2 3">
    <name type="scientific">Stylophora pistillata</name>
    <name type="common">Smooth cauliflower coral</name>
    <dbReference type="NCBI Taxonomy" id="50429"/>
    <lineage>
        <taxon>Eukaryota</taxon>
        <taxon>Metazoa</taxon>
        <taxon>Cnidaria</taxon>
        <taxon>Anthozoa</taxon>
        <taxon>Hexacorallia</taxon>
        <taxon>Scleractinia</taxon>
        <taxon>Astrocoeniina</taxon>
        <taxon>Pocilloporidae</taxon>
        <taxon>Stylophora</taxon>
    </lineage>
</organism>
<dbReference type="EMBL" id="LSMT01000448">
    <property type="protein sequence ID" value="PFX17805.1"/>
    <property type="molecule type" value="Genomic_DNA"/>
</dbReference>
<evidence type="ECO:0000313" key="2">
    <source>
        <dbReference type="EMBL" id="PFX17805.1"/>
    </source>
</evidence>
<dbReference type="PANTHER" id="PTHR23357:SF1">
    <property type="entry name" value="RENALASE"/>
    <property type="match status" value="1"/>
</dbReference>
<comment type="caution">
    <text evidence="2">The sequence shown here is derived from an EMBL/GenBank/DDBJ whole genome shotgun (WGS) entry which is preliminary data.</text>
</comment>
<dbReference type="AlphaFoldDB" id="A0A2B4RNF7"/>
<dbReference type="OrthoDB" id="2161133at2759"/>
<proteinExistence type="predicted"/>
<dbReference type="SUPFAM" id="SSF51905">
    <property type="entry name" value="FAD/NAD(P)-binding domain"/>
    <property type="match status" value="1"/>
</dbReference>
<keyword evidence="3" id="KW-1185">Reference proteome</keyword>
<accession>A0A2B4RNF7</accession>
<dbReference type="InterPro" id="IPR040174">
    <property type="entry name" value="RNLS"/>
</dbReference>
<dbReference type="GO" id="GO:0016651">
    <property type="term" value="F:oxidoreductase activity, acting on NAD(P)H"/>
    <property type="evidence" value="ECO:0007669"/>
    <property type="project" value="InterPro"/>
</dbReference>
<dbReference type="PANTHER" id="PTHR23357">
    <property type="entry name" value="RENALASE"/>
    <property type="match status" value="1"/>
</dbReference>
<dbReference type="STRING" id="50429.A0A2B4RNF7"/>
<feature type="domain" description="Amine oxidase" evidence="1">
    <location>
        <begin position="114"/>
        <end position="354"/>
    </location>
</feature>
<dbReference type="Gene3D" id="3.50.50.60">
    <property type="entry name" value="FAD/NAD(P)-binding domain"/>
    <property type="match status" value="1"/>
</dbReference>
<evidence type="ECO:0000313" key="3">
    <source>
        <dbReference type="Proteomes" id="UP000225706"/>
    </source>
</evidence>